<evidence type="ECO:0000313" key="2">
    <source>
        <dbReference type="EMBL" id="QDG51953.1"/>
    </source>
</evidence>
<evidence type="ECO:0000256" key="1">
    <source>
        <dbReference type="SAM" id="MobiDB-lite"/>
    </source>
</evidence>
<proteinExistence type="predicted"/>
<dbReference type="RefSeq" id="WP_141198431.1">
    <property type="nucleotide sequence ID" value="NZ_CP041186.1"/>
</dbReference>
<dbReference type="AlphaFoldDB" id="A0A4Y6PUN5"/>
<accession>A0A4Y6PUN5</accession>
<dbReference type="OrthoDB" id="5511896at2"/>
<dbReference type="Proteomes" id="UP000315995">
    <property type="component" value="Chromosome"/>
</dbReference>
<accession>A0A5B8Y669</accession>
<protein>
    <submittedName>
        <fullName evidence="2">Uncharacterized protein</fullName>
    </submittedName>
</protein>
<keyword evidence="3" id="KW-1185">Reference proteome</keyword>
<feature type="compositionally biased region" description="Acidic residues" evidence="1">
    <location>
        <begin position="175"/>
        <end position="191"/>
    </location>
</feature>
<name>A0A4Y6PUN5_PERCE</name>
<sequence length="199" mass="20196">MSSFLSDAIAQLSRQAGKLAGHAAGASADSLRRSAVSSQQGLRQAYEAAAQSKQGKQFMGVVRSAAIAGPAKEVAYICGRAGVAGAIVDGAVGGLNAAKYMREGKIDGAQAAKHVAAESGCGFVTSSSGTAGTIAVYMITGSMGPAAMAVGMGASIGSRYVYRKIVGETLPKDDDQAEHEEDAVNESDVIEEIGPRPQE</sequence>
<organism evidence="2 3">
    <name type="scientific">Persicimonas caeni</name>
    <dbReference type="NCBI Taxonomy" id="2292766"/>
    <lineage>
        <taxon>Bacteria</taxon>
        <taxon>Deltaproteobacteria</taxon>
        <taxon>Bradymonadales</taxon>
        <taxon>Bradymonadaceae</taxon>
        <taxon>Persicimonas</taxon>
    </lineage>
</organism>
<dbReference type="EMBL" id="CP041186">
    <property type="protein sequence ID" value="QDG51953.1"/>
    <property type="molecule type" value="Genomic_DNA"/>
</dbReference>
<gene>
    <name evidence="2" type="ORF">FIV42_14760</name>
</gene>
<evidence type="ECO:0000313" key="3">
    <source>
        <dbReference type="Proteomes" id="UP000315995"/>
    </source>
</evidence>
<reference evidence="2 3" key="1">
    <citation type="submission" date="2019-06" db="EMBL/GenBank/DDBJ databases">
        <title>Persicimonas caeni gen. nov., sp. nov., a predatory bacterium isolated from solar saltern.</title>
        <authorList>
            <person name="Wang S."/>
        </authorList>
    </citation>
    <scope>NUCLEOTIDE SEQUENCE [LARGE SCALE GENOMIC DNA]</scope>
    <source>
        <strain evidence="2 3">YN101</strain>
    </source>
</reference>
<feature type="region of interest" description="Disordered" evidence="1">
    <location>
        <begin position="170"/>
        <end position="199"/>
    </location>
</feature>